<keyword evidence="2" id="KW-1185">Reference proteome</keyword>
<gene>
    <name evidence="1" type="ORF">GCM10011444_27580</name>
</gene>
<organism evidence="1 2">
    <name type="scientific">Winogradskyella haliclonae</name>
    <dbReference type="NCBI Taxonomy" id="2048558"/>
    <lineage>
        <taxon>Bacteria</taxon>
        <taxon>Pseudomonadati</taxon>
        <taxon>Bacteroidota</taxon>
        <taxon>Flavobacteriia</taxon>
        <taxon>Flavobacteriales</taxon>
        <taxon>Flavobacteriaceae</taxon>
        <taxon>Winogradskyella</taxon>
    </lineage>
</organism>
<comment type="caution">
    <text evidence="1">The sequence shown here is derived from an EMBL/GenBank/DDBJ whole genome shotgun (WGS) entry which is preliminary data.</text>
</comment>
<dbReference type="EMBL" id="BMDQ01000006">
    <property type="protein sequence ID" value="GGI58449.1"/>
    <property type="molecule type" value="Genomic_DNA"/>
</dbReference>
<sequence length="154" mass="17521">MRGANYSNHYFGNLNNDNGVITFIAEKAIRVNSCKSGKYGKSIIGIDFGKDEKAFNDLKTFNVTYKDITGEVKRVEVDSLRNYINIPNQESVTIHLDSSEGEFFKSEKITLDPNTTMLCVSSRIRLDEYKFEIKDDKSLVAINYFGTSQTYTIK</sequence>
<protein>
    <submittedName>
        <fullName evidence="1">Uncharacterized protein</fullName>
    </submittedName>
</protein>
<proteinExistence type="predicted"/>
<reference evidence="2" key="1">
    <citation type="journal article" date="2019" name="Int. J. Syst. Evol. Microbiol.">
        <title>The Global Catalogue of Microorganisms (GCM) 10K type strain sequencing project: providing services to taxonomists for standard genome sequencing and annotation.</title>
        <authorList>
            <consortium name="The Broad Institute Genomics Platform"/>
            <consortium name="The Broad Institute Genome Sequencing Center for Infectious Disease"/>
            <person name="Wu L."/>
            <person name="Ma J."/>
        </authorList>
    </citation>
    <scope>NUCLEOTIDE SEQUENCE [LARGE SCALE GENOMIC DNA]</scope>
    <source>
        <strain evidence="2">CCM 8681</strain>
    </source>
</reference>
<evidence type="ECO:0000313" key="2">
    <source>
        <dbReference type="Proteomes" id="UP000624701"/>
    </source>
</evidence>
<dbReference type="RefSeq" id="WP_188375355.1">
    <property type="nucleotide sequence ID" value="NZ_BMDQ01000006.1"/>
</dbReference>
<evidence type="ECO:0000313" key="1">
    <source>
        <dbReference type="EMBL" id="GGI58449.1"/>
    </source>
</evidence>
<dbReference type="Proteomes" id="UP000624701">
    <property type="component" value="Unassembled WGS sequence"/>
</dbReference>
<accession>A0ABQ2C245</accession>
<name>A0ABQ2C245_9FLAO</name>